<reference evidence="5 7" key="2">
    <citation type="submission" date="2019-03" db="EMBL/GenBank/DDBJ databases">
        <title>Genomic Encyclopedia of Type Strains, Phase IV (KMG-IV): sequencing the most valuable type-strain genomes for metagenomic binning, comparative biology and taxonomic classification.</title>
        <authorList>
            <person name="Goeker M."/>
        </authorList>
    </citation>
    <scope>NUCLEOTIDE SEQUENCE [LARGE SCALE GENOMIC DNA]</scope>
    <source>
        <strain evidence="5 7">DSM 15264</strain>
    </source>
</reference>
<feature type="domain" description="DSBA-like thioredoxin" evidence="3">
    <location>
        <begin position="4"/>
        <end position="187"/>
    </location>
</feature>
<evidence type="ECO:0000256" key="1">
    <source>
        <dbReference type="PIRNR" id="PIRNR006386"/>
    </source>
</evidence>
<dbReference type="PANTHER" id="PTHR42943:SF2">
    <property type="entry name" value="GLUTATHIONE S-TRANSFERASE KAPPA 1"/>
    <property type="match status" value="1"/>
</dbReference>
<proteinExistence type="inferred from homology"/>
<comment type="catalytic activity">
    <reaction evidence="1">
        <text>2-hydroxychromene-2-carboxylate = (3E)-4-(2-hydroxyphenyl)-2-oxobut-3-enoate</text>
        <dbReference type="Rhea" id="RHEA:27401"/>
        <dbReference type="ChEBI" id="CHEBI:59350"/>
        <dbReference type="ChEBI" id="CHEBI:59353"/>
        <dbReference type="EC" id="5.99.1.4"/>
    </reaction>
</comment>
<evidence type="ECO:0000313" key="6">
    <source>
        <dbReference type="Proteomes" id="UP000239406"/>
    </source>
</evidence>
<accession>A0A2S5T2G6</accession>
<dbReference type="InterPro" id="IPR044087">
    <property type="entry name" value="NahD-like"/>
</dbReference>
<dbReference type="CDD" id="cd03022">
    <property type="entry name" value="DsbA_HCCA_Iso"/>
    <property type="match status" value="1"/>
</dbReference>
<evidence type="ECO:0000256" key="2">
    <source>
        <dbReference type="PIRSR" id="PIRSR006386-1"/>
    </source>
</evidence>
<dbReference type="PANTHER" id="PTHR42943">
    <property type="entry name" value="GLUTATHIONE S-TRANSFERASE KAPPA"/>
    <property type="match status" value="1"/>
</dbReference>
<dbReference type="EC" id="5.99.1.4" evidence="1"/>
<gene>
    <name evidence="4" type="ORF">C1702_13465</name>
    <name evidence="5" type="ORF">EV676_103259</name>
</gene>
<dbReference type="GO" id="GO:0004602">
    <property type="term" value="F:glutathione peroxidase activity"/>
    <property type="evidence" value="ECO:0007669"/>
    <property type="project" value="TreeGrafter"/>
</dbReference>
<dbReference type="GO" id="GO:0018845">
    <property type="term" value="F:2-hydroxychromene-2-carboxylate isomerase activity"/>
    <property type="evidence" value="ECO:0007669"/>
    <property type="project" value="UniProtKB-UniRule"/>
</dbReference>
<dbReference type="InterPro" id="IPR051924">
    <property type="entry name" value="GST_Kappa/NadH"/>
</dbReference>
<dbReference type="PIRSF" id="PIRSF006386">
    <property type="entry name" value="HCCAis_GSTk"/>
    <property type="match status" value="1"/>
</dbReference>
<feature type="active site" description="Nucleophile" evidence="2">
    <location>
        <position position="12"/>
    </location>
</feature>
<keyword evidence="6" id="KW-1185">Reference proteome</keyword>
<dbReference type="Proteomes" id="UP000294772">
    <property type="component" value="Unassembled WGS sequence"/>
</dbReference>
<dbReference type="Pfam" id="PF01323">
    <property type="entry name" value="DSBA"/>
    <property type="match status" value="1"/>
</dbReference>
<name>A0A2S5T2G6_9BURK</name>
<keyword evidence="1 5" id="KW-0413">Isomerase</keyword>
<dbReference type="Proteomes" id="UP000239406">
    <property type="component" value="Unassembled WGS sequence"/>
</dbReference>
<dbReference type="EMBL" id="PSNY01000015">
    <property type="protein sequence ID" value="PPE69057.1"/>
    <property type="molecule type" value="Genomic_DNA"/>
</dbReference>
<evidence type="ECO:0000313" key="7">
    <source>
        <dbReference type="Proteomes" id="UP000294772"/>
    </source>
</evidence>
<dbReference type="InterPro" id="IPR001853">
    <property type="entry name" value="DSBA-like_thioredoxin_dom"/>
</dbReference>
<sequence length="215" mass="23867">MKQLTFYFDFVSPYAYLAFERLPQALQGLSYTVRYQPVLLAGLLQHHGQRAPAELEPKRVWIYRQVAWQAHRLGVPLRMPAAHPFNPLSLLRLALACPEAGDTPNRHVCEKVFRHVWEGGLAADDPARLAALAAELAPRQDPAGDAVKQALRHATEEAARRGVFGVPTIEVDGRLFWGLDSLDMLAACLGGEPWFDGPQWDDAARVPLGVTFGRP</sequence>
<dbReference type="GO" id="GO:0004364">
    <property type="term" value="F:glutathione transferase activity"/>
    <property type="evidence" value="ECO:0007669"/>
    <property type="project" value="TreeGrafter"/>
</dbReference>
<dbReference type="InterPro" id="IPR036249">
    <property type="entry name" value="Thioredoxin-like_sf"/>
</dbReference>
<organism evidence="4 6">
    <name type="scientific">Caldimonas thermodepolymerans</name>
    <dbReference type="NCBI Taxonomy" id="215580"/>
    <lineage>
        <taxon>Bacteria</taxon>
        <taxon>Pseudomonadati</taxon>
        <taxon>Pseudomonadota</taxon>
        <taxon>Betaproteobacteria</taxon>
        <taxon>Burkholderiales</taxon>
        <taxon>Sphaerotilaceae</taxon>
        <taxon>Caldimonas</taxon>
    </lineage>
</organism>
<evidence type="ECO:0000313" key="4">
    <source>
        <dbReference type="EMBL" id="PPE69057.1"/>
    </source>
</evidence>
<dbReference type="Gene3D" id="3.40.30.10">
    <property type="entry name" value="Glutaredoxin"/>
    <property type="match status" value="1"/>
</dbReference>
<comment type="similarity">
    <text evidence="1">Belongs to the GST superfamily. NadH family.</text>
</comment>
<dbReference type="GO" id="GO:1901170">
    <property type="term" value="P:naphthalene catabolic process"/>
    <property type="evidence" value="ECO:0007669"/>
    <property type="project" value="InterPro"/>
</dbReference>
<dbReference type="InterPro" id="IPR014440">
    <property type="entry name" value="HCCAis_GSTk"/>
</dbReference>
<comment type="caution">
    <text evidence="4">The sequence shown here is derived from an EMBL/GenBank/DDBJ whole genome shotgun (WGS) entry which is preliminary data.</text>
</comment>
<evidence type="ECO:0000259" key="3">
    <source>
        <dbReference type="Pfam" id="PF01323"/>
    </source>
</evidence>
<dbReference type="RefSeq" id="WP_104358233.1">
    <property type="nucleotide sequence ID" value="NZ_CP064338.1"/>
</dbReference>
<dbReference type="GO" id="GO:0006749">
    <property type="term" value="P:glutathione metabolic process"/>
    <property type="evidence" value="ECO:0007669"/>
    <property type="project" value="TreeGrafter"/>
</dbReference>
<dbReference type="SUPFAM" id="SSF52833">
    <property type="entry name" value="Thioredoxin-like"/>
    <property type="match status" value="1"/>
</dbReference>
<protein>
    <recommendedName>
        <fullName evidence="1">2-hydroxychromene-2-carboxylate isomerase</fullName>
        <ecNumber evidence="1">5.99.1.4</ecNumber>
    </recommendedName>
</protein>
<dbReference type="OrthoDB" id="8560325at2"/>
<dbReference type="AlphaFoldDB" id="A0A2S5T2G6"/>
<evidence type="ECO:0000313" key="5">
    <source>
        <dbReference type="EMBL" id="TCP08226.1"/>
    </source>
</evidence>
<reference evidence="4 6" key="1">
    <citation type="submission" date="2018-02" db="EMBL/GenBank/DDBJ databases">
        <title>Reclassifiation of [Polyangium] brachysporum DSM 7029 as Guopingzhaonella breviflexa gen. nov., sp. nov., a member of the family Comamonadaceae.</title>
        <authorList>
            <person name="Tang B."/>
        </authorList>
    </citation>
    <scope>NUCLEOTIDE SEQUENCE [LARGE SCALE GENOMIC DNA]</scope>
    <source>
        <strain evidence="4 6">DSM 15344</strain>
    </source>
</reference>
<dbReference type="EMBL" id="SLXF01000003">
    <property type="protein sequence ID" value="TCP08226.1"/>
    <property type="molecule type" value="Genomic_DNA"/>
</dbReference>